<gene>
    <name evidence="2" type="ORF">OESDEN_00356</name>
</gene>
<accession>A0A0B1TQY9</accession>
<sequence>MFQIFDFFAIFITLIVYTVLSYFQGASMYITLPLLALFIFVVPLPFGVIGLLYQRENFLVAYNTRSSVVVLWSIVWMV</sequence>
<evidence type="ECO:0000256" key="1">
    <source>
        <dbReference type="SAM" id="Phobius"/>
    </source>
</evidence>
<keyword evidence="3" id="KW-1185">Reference proteome</keyword>
<dbReference type="OrthoDB" id="5857790at2759"/>
<evidence type="ECO:0000313" key="3">
    <source>
        <dbReference type="Proteomes" id="UP000053660"/>
    </source>
</evidence>
<dbReference type="Proteomes" id="UP000053660">
    <property type="component" value="Unassembled WGS sequence"/>
</dbReference>
<dbReference type="AlphaFoldDB" id="A0A0B1TQY9"/>
<name>A0A0B1TQY9_OESDE</name>
<keyword evidence="1" id="KW-1133">Transmembrane helix</keyword>
<protein>
    <submittedName>
        <fullName evidence="2">Uncharacterized protein</fullName>
    </submittedName>
</protein>
<keyword evidence="1" id="KW-0472">Membrane</keyword>
<proteinExistence type="predicted"/>
<feature type="transmembrane region" description="Helical" evidence="1">
    <location>
        <begin position="7"/>
        <end position="24"/>
    </location>
</feature>
<feature type="transmembrane region" description="Helical" evidence="1">
    <location>
        <begin position="60"/>
        <end position="77"/>
    </location>
</feature>
<feature type="transmembrane region" description="Helical" evidence="1">
    <location>
        <begin position="30"/>
        <end position="53"/>
    </location>
</feature>
<reference evidence="2 3" key="1">
    <citation type="submission" date="2014-03" db="EMBL/GenBank/DDBJ databases">
        <title>Draft genome of the hookworm Oesophagostomum dentatum.</title>
        <authorList>
            <person name="Mitreva M."/>
        </authorList>
    </citation>
    <scope>NUCLEOTIDE SEQUENCE [LARGE SCALE GENOMIC DNA]</scope>
    <source>
        <strain evidence="2 3">OD-Hann</strain>
    </source>
</reference>
<keyword evidence="1" id="KW-0812">Transmembrane</keyword>
<organism evidence="2 3">
    <name type="scientific">Oesophagostomum dentatum</name>
    <name type="common">Nodular worm</name>
    <dbReference type="NCBI Taxonomy" id="61180"/>
    <lineage>
        <taxon>Eukaryota</taxon>
        <taxon>Metazoa</taxon>
        <taxon>Ecdysozoa</taxon>
        <taxon>Nematoda</taxon>
        <taxon>Chromadorea</taxon>
        <taxon>Rhabditida</taxon>
        <taxon>Rhabditina</taxon>
        <taxon>Rhabditomorpha</taxon>
        <taxon>Strongyloidea</taxon>
        <taxon>Strongylidae</taxon>
        <taxon>Oesophagostomum</taxon>
    </lineage>
</organism>
<evidence type="ECO:0000313" key="2">
    <source>
        <dbReference type="EMBL" id="KHJ99639.1"/>
    </source>
</evidence>
<dbReference type="EMBL" id="KN549211">
    <property type="protein sequence ID" value="KHJ99639.1"/>
    <property type="molecule type" value="Genomic_DNA"/>
</dbReference>